<name>A0A840CLU2_9BACT</name>
<proteinExistence type="predicted"/>
<evidence type="ECO:0000313" key="2">
    <source>
        <dbReference type="EMBL" id="MBB4037027.1"/>
    </source>
</evidence>
<dbReference type="RefSeq" id="WP_183307906.1">
    <property type="nucleotide sequence ID" value="NZ_JACIEP010000010.1"/>
</dbReference>
<keyword evidence="1" id="KW-1133">Transmembrane helix</keyword>
<feature type="transmembrane region" description="Helical" evidence="1">
    <location>
        <begin position="30"/>
        <end position="53"/>
    </location>
</feature>
<evidence type="ECO:0000313" key="3">
    <source>
        <dbReference type="Proteomes" id="UP000555103"/>
    </source>
</evidence>
<sequence>MRKNIVEIMQEFRKVFFPYRHEEPMPGRGLVIGFIIILFVVIPALLFLVEYLLGYL</sequence>
<reference evidence="2 3" key="1">
    <citation type="submission" date="2020-08" db="EMBL/GenBank/DDBJ databases">
        <title>Genomic Encyclopedia of Type Strains, Phase IV (KMG-IV): sequencing the most valuable type-strain genomes for metagenomic binning, comparative biology and taxonomic classification.</title>
        <authorList>
            <person name="Goeker M."/>
        </authorList>
    </citation>
    <scope>NUCLEOTIDE SEQUENCE [LARGE SCALE GENOMIC DNA]</scope>
    <source>
        <strain evidence="2 3">DSM 104969</strain>
    </source>
</reference>
<keyword evidence="3" id="KW-1185">Reference proteome</keyword>
<accession>A0A840CLU2</accession>
<keyword evidence="1" id="KW-0472">Membrane</keyword>
<gene>
    <name evidence="2" type="ORF">GGR21_002941</name>
</gene>
<evidence type="ECO:0000256" key="1">
    <source>
        <dbReference type="SAM" id="Phobius"/>
    </source>
</evidence>
<dbReference type="EMBL" id="JACIEP010000010">
    <property type="protein sequence ID" value="MBB4037027.1"/>
    <property type="molecule type" value="Genomic_DNA"/>
</dbReference>
<comment type="caution">
    <text evidence="2">The sequence shown here is derived from an EMBL/GenBank/DDBJ whole genome shotgun (WGS) entry which is preliminary data.</text>
</comment>
<organism evidence="2 3">
    <name type="scientific">Dysgonomonas hofstadii</name>
    <dbReference type="NCBI Taxonomy" id="637886"/>
    <lineage>
        <taxon>Bacteria</taxon>
        <taxon>Pseudomonadati</taxon>
        <taxon>Bacteroidota</taxon>
        <taxon>Bacteroidia</taxon>
        <taxon>Bacteroidales</taxon>
        <taxon>Dysgonomonadaceae</taxon>
        <taxon>Dysgonomonas</taxon>
    </lineage>
</organism>
<dbReference type="AlphaFoldDB" id="A0A840CLU2"/>
<protein>
    <submittedName>
        <fullName evidence="2">Preprotein translocase subunit SecE</fullName>
    </submittedName>
</protein>
<keyword evidence="1" id="KW-0812">Transmembrane</keyword>
<dbReference type="Proteomes" id="UP000555103">
    <property type="component" value="Unassembled WGS sequence"/>
</dbReference>